<dbReference type="Pfam" id="PF24621">
    <property type="entry name" value="DHQS_C"/>
    <property type="match status" value="1"/>
</dbReference>
<evidence type="ECO:0000256" key="12">
    <source>
        <dbReference type="ARBA" id="ARBA00022741"/>
    </source>
</evidence>
<feature type="binding site" evidence="18">
    <location>
        <position position="263"/>
    </location>
    <ligand>
        <name>Zn(2+)</name>
        <dbReference type="ChEBI" id="CHEBI:29105"/>
    </ligand>
</feature>
<evidence type="ECO:0000256" key="5">
    <source>
        <dbReference type="ARBA" id="ARBA00004661"/>
    </source>
</evidence>
<evidence type="ECO:0000256" key="13">
    <source>
        <dbReference type="ARBA" id="ARBA00022833"/>
    </source>
</evidence>
<dbReference type="Proteomes" id="UP000003240">
    <property type="component" value="Unassembled WGS sequence"/>
</dbReference>
<dbReference type="GO" id="GO:0005737">
    <property type="term" value="C:cytoplasm"/>
    <property type="evidence" value="ECO:0007669"/>
    <property type="project" value="UniProtKB-SubCell"/>
</dbReference>
<keyword evidence="12 18" id="KW-0547">Nucleotide-binding</keyword>
<dbReference type="PIRSF" id="PIRSF001455">
    <property type="entry name" value="DHQ_synth"/>
    <property type="match status" value="1"/>
</dbReference>
<gene>
    <name evidence="18 21" type="primary">aroB</name>
    <name evidence="21" type="ORF">ALO_18482</name>
</gene>
<keyword evidence="9 18" id="KW-0963">Cytoplasm</keyword>
<sequence>MERITVELPANSYDICIENGLFARMGGLLRRQTAGSKALVVTDATVDVLYGKTLVESGMAAGLQVTKIVIPTGEASKSLAMLGELYRGFADAGLTRGDLVIAFGGGVVGDLAGFAAATYLRGIPYVQIPTTLLAQIDSSVGGKTAINLPQGKNLAGAFYQPAAVLIDPAFLDSLPPRVLRDGMAEAVKYGAIADRDLFEQLAGYRSREDFLRQAERVIAICCRIKRDVVEEDEKDTGRRMILNFGHSIGHAIEQVYQYQTYTHGEAVAMGMAQITEHSERIGLSRPGTTARIQAALRGLGLPLRPAVWDKTALLAAMARDKKNTSDGLQLVVLPEIGRADVIRVGLDAVAAWL</sequence>
<evidence type="ECO:0000256" key="15">
    <source>
        <dbReference type="ARBA" id="ARBA00023141"/>
    </source>
</evidence>
<dbReference type="FunFam" id="3.40.50.1970:FF:000007">
    <property type="entry name" value="Pentafunctional AROM polypeptide"/>
    <property type="match status" value="1"/>
</dbReference>
<dbReference type="PANTHER" id="PTHR43622">
    <property type="entry name" value="3-DEHYDROQUINATE SYNTHASE"/>
    <property type="match status" value="1"/>
</dbReference>
<feature type="binding site" evidence="18">
    <location>
        <position position="143"/>
    </location>
    <ligand>
        <name>NAD(+)</name>
        <dbReference type="ChEBI" id="CHEBI:57540"/>
    </ligand>
</feature>
<evidence type="ECO:0000256" key="2">
    <source>
        <dbReference type="ARBA" id="ARBA00001911"/>
    </source>
</evidence>
<dbReference type="RefSeq" id="WP_004098758.1">
    <property type="nucleotide sequence ID" value="NZ_AFGF01000224.1"/>
</dbReference>
<keyword evidence="16 18" id="KW-0456">Lyase</keyword>
<evidence type="ECO:0000256" key="3">
    <source>
        <dbReference type="ARBA" id="ARBA00001947"/>
    </source>
</evidence>
<keyword evidence="11 18" id="KW-0479">Metal-binding</keyword>
<dbReference type="EC" id="4.2.3.4" evidence="7 18"/>
<dbReference type="InterPro" id="IPR016037">
    <property type="entry name" value="DHQ_synth_AroB"/>
</dbReference>
<reference evidence="21 22" key="1">
    <citation type="journal article" date="2011" name="EMBO J.">
        <title>Structural diversity of bacterial flagellar motors.</title>
        <authorList>
            <person name="Chen S."/>
            <person name="Beeby M."/>
            <person name="Murphy G.E."/>
            <person name="Leadbetter J.R."/>
            <person name="Hendrixson D.R."/>
            <person name="Briegel A."/>
            <person name="Li Z."/>
            <person name="Shi J."/>
            <person name="Tocheva E.I."/>
            <person name="Muller A."/>
            <person name="Dobro M.J."/>
            <person name="Jensen G.J."/>
        </authorList>
    </citation>
    <scope>NUCLEOTIDE SEQUENCE [LARGE SCALE GENOMIC DNA]</scope>
    <source>
        <strain evidence="21 22">DSM 6540</strain>
    </source>
</reference>
<keyword evidence="15 18" id="KW-0057">Aromatic amino acid biosynthesis</keyword>
<feature type="domain" description="3-dehydroquinate synthase N-terminal" evidence="19">
    <location>
        <begin position="68"/>
        <end position="180"/>
    </location>
</feature>
<dbReference type="Gene3D" id="1.20.1090.10">
    <property type="entry name" value="Dehydroquinate synthase-like - alpha domain"/>
    <property type="match status" value="1"/>
</dbReference>
<dbReference type="NCBIfam" id="TIGR01357">
    <property type="entry name" value="aroB"/>
    <property type="match status" value="1"/>
</dbReference>
<evidence type="ECO:0000313" key="22">
    <source>
        <dbReference type="Proteomes" id="UP000003240"/>
    </source>
</evidence>
<evidence type="ECO:0000256" key="16">
    <source>
        <dbReference type="ARBA" id="ARBA00023239"/>
    </source>
</evidence>
<evidence type="ECO:0000256" key="11">
    <source>
        <dbReference type="ARBA" id="ARBA00022723"/>
    </source>
</evidence>
<dbReference type="InterPro" id="IPR056179">
    <property type="entry name" value="DHQS_C"/>
</dbReference>
<organism evidence="21 22">
    <name type="scientific">Acetonema longum DSM 6540</name>
    <dbReference type="NCBI Taxonomy" id="1009370"/>
    <lineage>
        <taxon>Bacteria</taxon>
        <taxon>Bacillati</taxon>
        <taxon>Bacillota</taxon>
        <taxon>Negativicutes</taxon>
        <taxon>Acetonemataceae</taxon>
        <taxon>Acetonema</taxon>
    </lineage>
</organism>
<dbReference type="GO" id="GO:0003856">
    <property type="term" value="F:3-dehydroquinate synthase activity"/>
    <property type="evidence" value="ECO:0007669"/>
    <property type="project" value="UniProtKB-UniRule"/>
</dbReference>
<feature type="domain" description="3-dehydroquinate synthase C-terminal" evidence="20">
    <location>
        <begin position="182"/>
        <end position="323"/>
    </location>
</feature>
<evidence type="ECO:0000313" key="21">
    <source>
        <dbReference type="EMBL" id="EGO62378.1"/>
    </source>
</evidence>
<dbReference type="AlphaFoldDB" id="F7NNK5"/>
<protein>
    <recommendedName>
        <fullName evidence="8 18">3-dehydroquinate synthase</fullName>
        <shortName evidence="18">DHQS</shortName>
        <ecNumber evidence="7 18">4.2.3.4</ecNumber>
    </recommendedName>
</protein>
<evidence type="ECO:0000256" key="8">
    <source>
        <dbReference type="ARBA" id="ARBA00017684"/>
    </source>
</evidence>
<feature type="binding site" evidence="18">
    <location>
        <begin position="130"/>
        <end position="131"/>
    </location>
    <ligand>
        <name>NAD(+)</name>
        <dbReference type="ChEBI" id="CHEBI:57540"/>
    </ligand>
</feature>
<keyword evidence="14 18" id="KW-0520">NAD</keyword>
<comment type="subcellular location">
    <subcellularLocation>
        <location evidence="4 18">Cytoplasm</location>
    </subcellularLocation>
</comment>
<dbReference type="SUPFAM" id="SSF56796">
    <property type="entry name" value="Dehydroquinate synthase-like"/>
    <property type="match status" value="1"/>
</dbReference>
<dbReference type="GO" id="GO:0046872">
    <property type="term" value="F:metal ion binding"/>
    <property type="evidence" value="ECO:0007669"/>
    <property type="project" value="UniProtKB-KW"/>
</dbReference>
<dbReference type="UniPathway" id="UPA00053">
    <property type="reaction ID" value="UER00085"/>
</dbReference>
<feature type="binding site" evidence="18">
    <location>
        <position position="185"/>
    </location>
    <ligand>
        <name>Zn(2+)</name>
        <dbReference type="ChEBI" id="CHEBI:29105"/>
    </ligand>
</feature>
<dbReference type="HAMAP" id="MF_00110">
    <property type="entry name" value="DHQ_synthase"/>
    <property type="match status" value="1"/>
</dbReference>
<dbReference type="GO" id="GO:0000166">
    <property type="term" value="F:nucleotide binding"/>
    <property type="evidence" value="ECO:0007669"/>
    <property type="project" value="UniProtKB-KW"/>
</dbReference>
<keyword evidence="10 18" id="KW-0028">Amino-acid biosynthesis</keyword>
<evidence type="ECO:0000256" key="18">
    <source>
        <dbReference type="HAMAP-Rule" id="MF_00110"/>
    </source>
</evidence>
<comment type="similarity">
    <text evidence="6 18">Belongs to the sugar phosphate cyclases superfamily. Dehydroquinate synthase family.</text>
</comment>
<comment type="cofactor">
    <cofactor evidence="3">
        <name>Zn(2+)</name>
        <dbReference type="ChEBI" id="CHEBI:29105"/>
    </cofactor>
</comment>
<dbReference type="Pfam" id="PF01761">
    <property type="entry name" value="DHQ_synthase"/>
    <property type="match status" value="1"/>
</dbReference>
<comment type="cofactor">
    <cofactor evidence="2 18">
        <name>NAD(+)</name>
        <dbReference type="ChEBI" id="CHEBI:57540"/>
    </cofactor>
</comment>
<feature type="binding site" evidence="18">
    <location>
        <position position="152"/>
    </location>
    <ligand>
        <name>NAD(+)</name>
        <dbReference type="ChEBI" id="CHEBI:57540"/>
    </ligand>
</feature>
<evidence type="ECO:0000259" key="19">
    <source>
        <dbReference type="Pfam" id="PF01761"/>
    </source>
</evidence>
<evidence type="ECO:0000259" key="20">
    <source>
        <dbReference type="Pfam" id="PF24621"/>
    </source>
</evidence>
<comment type="caution">
    <text evidence="18">Lacks conserved residue(s) required for the propagation of feature annotation.</text>
</comment>
<dbReference type="CDD" id="cd08195">
    <property type="entry name" value="DHQS"/>
    <property type="match status" value="1"/>
</dbReference>
<dbReference type="GO" id="GO:0008652">
    <property type="term" value="P:amino acid biosynthetic process"/>
    <property type="evidence" value="ECO:0007669"/>
    <property type="project" value="UniProtKB-KW"/>
</dbReference>
<dbReference type="InterPro" id="IPR030960">
    <property type="entry name" value="DHQS/DOIS_N"/>
</dbReference>
<evidence type="ECO:0000256" key="4">
    <source>
        <dbReference type="ARBA" id="ARBA00004496"/>
    </source>
</evidence>
<evidence type="ECO:0000256" key="17">
    <source>
        <dbReference type="ARBA" id="ARBA00023285"/>
    </source>
</evidence>
<evidence type="ECO:0000256" key="6">
    <source>
        <dbReference type="ARBA" id="ARBA00005412"/>
    </source>
</evidence>
<dbReference type="GO" id="GO:0009073">
    <property type="term" value="P:aromatic amino acid family biosynthetic process"/>
    <property type="evidence" value="ECO:0007669"/>
    <property type="project" value="UniProtKB-KW"/>
</dbReference>
<evidence type="ECO:0000256" key="9">
    <source>
        <dbReference type="ARBA" id="ARBA00022490"/>
    </source>
</evidence>
<evidence type="ECO:0000256" key="7">
    <source>
        <dbReference type="ARBA" id="ARBA00013031"/>
    </source>
</evidence>
<evidence type="ECO:0000256" key="10">
    <source>
        <dbReference type="ARBA" id="ARBA00022605"/>
    </source>
</evidence>
<feature type="binding site" evidence="18">
    <location>
        <position position="246"/>
    </location>
    <ligand>
        <name>Zn(2+)</name>
        <dbReference type="ChEBI" id="CHEBI:29105"/>
    </ligand>
</feature>
<feature type="binding site" evidence="18">
    <location>
        <begin position="106"/>
        <end position="110"/>
    </location>
    <ligand>
        <name>NAD(+)</name>
        <dbReference type="ChEBI" id="CHEBI:57540"/>
    </ligand>
</feature>
<dbReference type="InterPro" id="IPR050071">
    <property type="entry name" value="Dehydroquinate_synthase"/>
</dbReference>
<evidence type="ECO:0000256" key="1">
    <source>
        <dbReference type="ARBA" id="ARBA00001393"/>
    </source>
</evidence>
<dbReference type="eggNOG" id="COG0337">
    <property type="taxonomic scope" value="Bacteria"/>
</dbReference>
<evidence type="ECO:0000256" key="14">
    <source>
        <dbReference type="ARBA" id="ARBA00023027"/>
    </source>
</evidence>
<keyword evidence="22" id="KW-1185">Reference proteome</keyword>
<keyword evidence="17 18" id="KW-0170">Cobalt</keyword>
<dbReference type="EMBL" id="AFGF01000224">
    <property type="protein sequence ID" value="EGO62378.1"/>
    <property type="molecule type" value="Genomic_DNA"/>
</dbReference>
<accession>F7NNK5</accession>
<dbReference type="PANTHER" id="PTHR43622:SF7">
    <property type="entry name" value="3-DEHYDROQUINATE SYNTHASE, CHLOROPLASTIC"/>
    <property type="match status" value="1"/>
</dbReference>
<dbReference type="InterPro" id="IPR030963">
    <property type="entry name" value="DHQ_synth_fam"/>
</dbReference>
<name>F7NNK5_9FIRM</name>
<proteinExistence type="inferred from homology"/>
<comment type="catalytic activity">
    <reaction evidence="1 18">
        <text>7-phospho-2-dehydro-3-deoxy-D-arabino-heptonate = 3-dehydroquinate + phosphate</text>
        <dbReference type="Rhea" id="RHEA:21968"/>
        <dbReference type="ChEBI" id="CHEBI:32364"/>
        <dbReference type="ChEBI" id="CHEBI:43474"/>
        <dbReference type="ChEBI" id="CHEBI:58394"/>
        <dbReference type="EC" id="4.2.3.4"/>
    </reaction>
</comment>
<comment type="caution">
    <text evidence="21">The sequence shown here is derived from an EMBL/GenBank/DDBJ whole genome shotgun (WGS) entry which is preliminary data.</text>
</comment>
<dbReference type="STRING" id="1009370.ALO_18482"/>
<dbReference type="Gene3D" id="3.40.50.1970">
    <property type="match status" value="1"/>
</dbReference>
<dbReference type="OrthoDB" id="9806583at2"/>
<comment type="pathway">
    <text evidence="5 18">Metabolic intermediate biosynthesis; chorismate biosynthesis; chorismate from D-erythrose 4-phosphate and phosphoenolpyruvate: step 2/7.</text>
</comment>
<comment type="function">
    <text evidence="18">Catalyzes the conversion of 3-deoxy-D-arabino-heptulosonate 7-phosphate (DAHP) to dehydroquinate (DHQ).</text>
</comment>
<keyword evidence="13 18" id="KW-0862">Zinc</keyword>
<dbReference type="GO" id="GO:0009423">
    <property type="term" value="P:chorismate biosynthetic process"/>
    <property type="evidence" value="ECO:0007669"/>
    <property type="project" value="UniProtKB-UniRule"/>
</dbReference>
<comment type="cofactor">
    <cofactor evidence="18">
        <name>Co(2+)</name>
        <dbReference type="ChEBI" id="CHEBI:48828"/>
    </cofactor>
    <cofactor evidence="18">
        <name>Zn(2+)</name>
        <dbReference type="ChEBI" id="CHEBI:29105"/>
    </cofactor>
    <text evidence="18">Binds 1 divalent metal cation per subunit. Can use either Co(2+) or Zn(2+).</text>
</comment>